<evidence type="ECO:0000313" key="5">
    <source>
        <dbReference type="EMBL" id="MFD0727511.1"/>
    </source>
</evidence>
<dbReference type="Pfam" id="PF00196">
    <property type="entry name" value="GerE"/>
    <property type="match status" value="1"/>
</dbReference>
<keyword evidence="6" id="KW-1185">Reference proteome</keyword>
<evidence type="ECO:0000256" key="2">
    <source>
        <dbReference type="ARBA" id="ARBA00023125"/>
    </source>
</evidence>
<feature type="domain" description="HTH luxR-type" evidence="4">
    <location>
        <begin position="154"/>
        <end position="219"/>
    </location>
</feature>
<name>A0ABW2YGE5_9GAMM</name>
<evidence type="ECO:0000256" key="3">
    <source>
        <dbReference type="ARBA" id="ARBA00023163"/>
    </source>
</evidence>
<dbReference type="SMART" id="SM00421">
    <property type="entry name" value="HTH_LUXR"/>
    <property type="match status" value="1"/>
</dbReference>
<dbReference type="PANTHER" id="PTHR44688:SF16">
    <property type="entry name" value="DNA-BINDING TRANSCRIPTIONAL ACTIVATOR DEVR_DOSR"/>
    <property type="match status" value="1"/>
</dbReference>
<accession>A0ABW2YGE5</accession>
<dbReference type="SUPFAM" id="SSF46894">
    <property type="entry name" value="C-terminal effector domain of the bipartite response regulators"/>
    <property type="match status" value="1"/>
</dbReference>
<dbReference type="RefSeq" id="WP_386826236.1">
    <property type="nucleotide sequence ID" value="NZ_JBHTIF010000005.1"/>
</dbReference>
<sequence>MPAWPRVRASGFAHGLPVPLIEALRACSTSGGRIEMGPWVPDSAEPSPADLHLVAVDGRDAAARVLAALDDGAGRRLAVCIDTDAGTSLCAIAAGADGVLYLHDGSEELARALRAAASGMPALTATAVRALVAHARATCRAPADTAPGHAMHEMPATAIRLTAREREIIVLADQGCTFTQAARLLGVQVSTVYTHVRRLYEKLSVNSLPQALHEARRLGLL</sequence>
<dbReference type="PRINTS" id="PR00038">
    <property type="entry name" value="HTHLUXR"/>
</dbReference>
<evidence type="ECO:0000256" key="1">
    <source>
        <dbReference type="ARBA" id="ARBA00023015"/>
    </source>
</evidence>
<proteinExistence type="predicted"/>
<organism evidence="5 6">
    <name type="scientific">Lysobacter brunescens</name>
    <dbReference type="NCBI Taxonomy" id="262323"/>
    <lineage>
        <taxon>Bacteria</taxon>
        <taxon>Pseudomonadati</taxon>
        <taxon>Pseudomonadota</taxon>
        <taxon>Gammaproteobacteria</taxon>
        <taxon>Lysobacterales</taxon>
        <taxon>Lysobacteraceae</taxon>
        <taxon>Lysobacter</taxon>
    </lineage>
</organism>
<evidence type="ECO:0000313" key="6">
    <source>
        <dbReference type="Proteomes" id="UP001597110"/>
    </source>
</evidence>
<dbReference type="InterPro" id="IPR000792">
    <property type="entry name" value="Tscrpt_reg_LuxR_C"/>
</dbReference>
<dbReference type="InterPro" id="IPR016032">
    <property type="entry name" value="Sig_transdc_resp-reg_C-effctor"/>
</dbReference>
<evidence type="ECO:0000259" key="4">
    <source>
        <dbReference type="PROSITE" id="PS50043"/>
    </source>
</evidence>
<dbReference type="CDD" id="cd06170">
    <property type="entry name" value="LuxR_C_like"/>
    <property type="match status" value="1"/>
</dbReference>
<protein>
    <submittedName>
        <fullName evidence="5">Response regulator transcription factor</fullName>
    </submittedName>
</protein>
<dbReference type="Proteomes" id="UP001597110">
    <property type="component" value="Unassembled WGS sequence"/>
</dbReference>
<dbReference type="PROSITE" id="PS50043">
    <property type="entry name" value="HTH_LUXR_2"/>
    <property type="match status" value="1"/>
</dbReference>
<dbReference type="Gene3D" id="3.40.50.2300">
    <property type="match status" value="1"/>
</dbReference>
<gene>
    <name evidence="5" type="ORF">ACFQ0E_18100</name>
</gene>
<dbReference type="EMBL" id="JBHTIF010000005">
    <property type="protein sequence ID" value="MFD0727511.1"/>
    <property type="molecule type" value="Genomic_DNA"/>
</dbReference>
<keyword evidence="2" id="KW-0238">DNA-binding</keyword>
<comment type="caution">
    <text evidence="5">The sequence shown here is derived from an EMBL/GenBank/DDBJ whole genome shotgun (WGS) entry which is preliminary data.</text>
</comment>
<dbReference type="PANTHER" id="PTHR44688">
    <property type="entry name" value="DNA-BINDING TRANSCRIPTIONAL ACTIVATOR DEVR_DOSR"/>
    <property type="match status" value="1"/>
</dbReference>
<reference evidence="6" key="1">
    <citation type="journal article" date="2019" name="Int. J. Syst. Evol. Microbiol.">
        <title>The Global Catalogue of Microorganisms (GCM) 10K type strain sequencing project: providing services to taxonomists for standard genome sequencing and annotation.</title>
        <authorList>
            <consortium name="The Broad Institute Genomics Platform"/>
            <consortium name="The Broad Institute Genome Sequencing Center for Infectious Disease"/>
            <person name="Wu L."/>
            <person name="Ma J."/>
        </authorList>
    </citation>
    <scope>NUCLEOTIDE SEQUENCE [LARGE SCALE GENOMIC DNA]</scope>
    <source>
        <strain evidence="6">CCUG 55585</strain>
    </source>
</reference>
<keyword evidence="3" id="KW-0804">Transcription</keyword>
<keyword evidence="1" id="KW-0805">Transcription regulation</keyword>